<feature type="domain" description="Granulins" evidence="6">
    <location>
        <begin position="143"/>
        <end position="156"/>
    </location>
</feature>
<sequence>MIVVLVLLMAGLVSSDITCPDGHTCPDNNTCCLTDQGYACCPAPNAVCCPGQEYCCPQGYKCDPSSPQGCVKQGLPWYDIFMPLQKAVEETEEKPSTSVVELSDDSSPMVHCDSSYTCPDGTTCCRTPYGRWACCPYNMGQCCRDGIHCCPHGYHCDSTSTRCMQGALSIRSSSPQPAMLIQNKQKAVEETEEKPSATVVELSDDSSPMVHCDSSYTCPDGTTCCRTPYGRWACCPYNMGQCCRDGIHCCPHGYHCDSTSTRCMQGALSIRSSSPQPAMLIQNKQKAVEETEEKPSATVVELSDDSSPMVHCDSSYTCPDGTTCCRTPYGRWACCPYNMGQCCRDGIHCCPHGYHCDSTSTRCTLGALSIRSSSQQPAMLIQEQVHSSVM</sequence>
<dbReference type="PANTHER" id="PTHR12274">
    <property type="entry name" value="GRANULIN"/>
    <property type="match status" value="1"/>
</dbReference>
<dbReference type="Proteomes" id="UP000018467">
    <property type="component" value="Unassembled WGS sequence"/>
</dbReference>
<evidence type="ECO:0000256" key="5">
    <source>
        <dbReference type="SAM" id="SignalP"/>
    </source>
</evidence>
<feature type="domain" description="Granulins" evidence="6">
    <location>
        <begin position="243"/>
        <end position="256"/>
    </location>
</feature>
<dbReference type="InterPro" id="IPR039036">
    <property type="entry name" value="Granulin_fam"/>
</dbReference>
<dbReference type="GeneTree" id="ENSGT00470000042293"/>
<dbReference type="GO" id="GO:0005576">
    <property type="term" value="C:extracellular region"/>
    <property type="evidence" value="ECO:0007669"/>
    <property type="project" value="UniProtKB-SubCell"/>
</dbReference>
<dbReference type="AlphaFoldDB" id="A0A3B1J191"/>
<reference evidence="8" key="1">
    <citation type="submission" date="2013-03" db="EMBL/GenBank/DDBJ databases">
        <authorList>
            <person name="Jeffery W."/>
            <person name="Warren W."/>
            <person name="Wilson R.K."/>
        </authorList>
    </citation>
    <scope>NUCLEOTIDE SEQUENCE</scope>
    <source>
        <strain evidence="8">female</strain>
    </source>
</reference>
<accession>A0A3B1J191</accession>
<dbReference type="PROSITE" id="PS00799">
    <property type="entry name" value="GRANULINS"/>
    <property type="match status" value="3"/>
</dbReference>
<protein>
    <recommendedName>
        <fullName evidence="6">Granulins domain-containing protein</fullName>
    </recommendedName>
</protein>
<keyword evidence="3" id="KW-0964">Secreted</keyword>
<evidence type="ECO:0000256" key="4">
    <source>
        <dbReference type="ARBA" id="ARBA00023157"/>
    </source>
</evidence>
<keyword evidence="5" id="KW-0732">Signal</keyword>
<dbReference type="SUPFAM" id="SSF57277">
    <property type="entry name" value="Granulin repeat"/>
    <property type="match status" value="3"/>
</dbReference>
<proteinExistence type="inferred from homology"/>
<dbReference type="InterPro" id="IPR037277">
    <property type="entry name" value="Granulin_sf"/>
</dbReference>
<reference evidence="8" key="2">
    <citation type="journal article" date="2014" name="Nat. Commun.">
        <title>The cavefish genome reveals candidate genes for eye loss.</title>
        <authorList>
            <person name="McGaugh S.E."/>
            <person name="Gross J.B."/>
            <person name="Aken B."/>
            <person name="Blin M."/>
            <person name="Borowsky R."/>
            <person name="Chalopin D."/>
            <person name="Hinaux H."/>
            <person name="Jeffery W.R."/>
            <person name="Keene A."/>
            <person name="Ma L."/>
            <person name="Minx P."/>
            <person name="Murphy D."/>
            <person name="O'Quin K.E."/>
            <person name="Retaux S."/>
            <person name="Rohner N."/>
            <person name="Searle S.M."/>
            <person name="Stahl B.A."/>
            <person name="Tabin C."/>
            <person name="Volff J.N."/>
            <person name="Yoshizawa M."/>
            <person name="Warren W.C."/>
        </authorList>
    </citation>
    <scope>NUCLEOTIDE SEQUENCE [LARGE SCALE GENOMIC DNA]</scope>
    <source>
        <strain evidence="8">female</strain>
    </source>
</reference>
<evidence type="ECO:0000256" key="2">
    <source>
        <dbReference type="ARBA" id="ARBA00010093"/>
    </source>
</evidence>
<dbReference type="Gene3D" id="2.10.25.160">
    <property type="entry name" value="Granulin"/>
    <property type="match status" value="4"/>
</dbReference>
<feature type="chain" id="PRO_5017386268" description="Granulins domain-containing protein" evidence="5">
    <location>
        <begin position="16"/>
        <end position="390"/>
    </location>
</feature>
<organism evidence="7 8">
    <name type="scientific">Astyanax mexicanus</name>
    <name type="common">Blind cave fish</name>
    <name type="synonym">Astyanax fasciatus mexicanus</name>
    <dbReference type="NCBI Taxonomy" id="7994"/>
    <lineage>
        <taxon>Eukaryota</taxon>
        <taxon>Metazoa</taxon>
        <taxon>Chordata</taxon>
        <taxon>Craniata</taxon>
        <taxon>Vertebrata</taxon>
        <taxon>Euteleostomi</taxon>
        <taxon>Actinopterygii</taxon>
        <taxon>Neopterygii</taxon>
        <taxon>Teleostei</taxon>
        <taxon>Ostariophysi</taxon>
        <taxon>Characiformes</taxon>
        <taxon>Characoidei</taxon>
        <taxon>Acestrorhamphidae</taxon>
        <taxon>Acestrorhamphinae</taxon>
        <taxon>Astyanax</taxon>
    </lineage>
</organism>
<dbReference type="Ensembl" id="ENSAMXT00000037729.1">
    <property type="protein sequence ID" value="ENSAMXP00000035630.1"/>
    <property type="gene ID" value="ENSAMXG00000014237.2"/>
</dbReference>
<keyword evidence="8" id="KW-1185">Reference proteome</keyword>
<keyword evidence="4" id="KW-1015">Disulfide bond</keyword>
<evidence type="ECO:0000256" key="1">
    <source>
        <dbReference type="ARBA" id="ARBA00004613"/>
    </source>
</evidence>
<dbReference type="InterPro" id="IPR000118">
    <property type="entry name" value="Granulin"/>
</dbReference>
<name>A0A3B1J191_ASTMX</name>
<reference evidence="7" key="4">
    <citation type="submission" date="2025-09" db="UniProtKB">
        <authorList>
            <consortium name="Ensembl"/>
        </authorList>
    </citation>
    <scope>IDENTIFICATION</scope>
</reference>
<evidence type="ECO:0000259" key="6">
    <source>
        <dbReference type="PROSITE" id="PS00799"/>
    </source>
</evidence>
<dbReference type="PANTHER" id="PTHR12274:SF7">
    <property type="entry name" value="GRANULINS"/>
    <property type="match status" value="1"/>
</dbReference>
<comment type="similarity">
    <text evidence="2">Belongs to the granulin family.</text>
</comment>
<dbReference type="SMART" id="SM00277">
    <property type="entry name" value="GRAN"/>
    <property type="match status" value="4"/>
</dbReference>
<dbReference type="InParanoid" id="A0A3B1J191"/>
<feature type="signal peptide" evidence="5">
    <location>
        <begin position="1"/>
        <end position="15"/>
    </location>
</feature>
<reference evidence="7" key="3">
    <citation type="submission" date="2025-08" db="UniProtKB">
        <authorList>
            <consortium name="Ensembl"/>
        </authorList>
    </citation>
    <scope>IDENTIFICATION</scope>
</reference>
<dbReference type="Bgee" id="ENSAMXG00000014237">
    <property type="expression patterns" value="Expressed in intestine and 14 other cell types or tissues"/>
</dbReference>
<feature type="domain" description="Granulins" evidence="6">
    <location>
        <begin position="343"/>
        <end position="356"/>
    </location>
</feature>
<evidence type="ECO:0000313" key="8">
    <source>
        <dbReference type="Proteomes" id="UP000018467"/>
    </source>
</evidence>
<evidence type="ECO:0000313" key="7">
    <source>
        <dbReference type="Ensembl" id="ENSAMXP00000035630.1"/>
    </source>
</evidence>
<evidence type="ECO:0000256" key="3">
    <source>
        <dbReference type="ARBA" id="ARBA00022525"/>
    </source>
</evidence>
<comment type="subcellular location">
    <subcellularLocation>
        <location evidence="1">Secreted</location>
    </subcellularLocation>
</comment>
<dbReference type="Pfam" id="PF00396">
    <property type="entry name" value="Granulin"/>
    <property type="match status" value="4"/>
</dbReference>